<dbReference type="GO" id="GO:0006749">
    <property type="term" value="P:glutathione metabolic process"/>
    <property type="evidence" value="ECO:0007669"/>
    <property type="project" value="InterPro"/>
</dbReference>
<dbReference type="OrthoDB" id="4951845at2759"/>
<dbReference type="PROSITE" id="PS50405">
    <property type="entry name" value="GST_CTER"/>
    <property type="match status" value="1"/>
</dbReference>
<evidence type="ECO:0000313" key="6">
    <source>
        <dbReference type="EMBL" id="KAF3437702.1"/>
    </source>
</evidence>
<evidence type="ECO:0000259" key="4">
    <source>
        <dbReference type="PROSITE" id="PS50404"/>
    </source>
</evidence>
<comment type="caution">
    <text evidence="6">The sequence shown here is derived from an EMBL/GenBank/DDBJ whole genome shotgun (WGS) entry which is preliminary data.</text>
</comment>
<dbReference type="Pfam" id="PF02798">
    <property type="entry name" value="GST_N"/>
    <property type="match status" value="1"/>
</dbReference>
<dbReference type="GO" id="GO:0005829">
    <property type="term" value="C:cytosol"/>
    <property type="evidence" value="ECO:0007669"/>
    <property type="project" value="UniProtKB-SubCell"/>
</dbReference>
<dbReference type="SFLD" id="SFLDG01152">
    <property type="entry name" value="Main.3:_Omega-_and_Tau-like"/>
    <property type="match status" value="1"/>
</dbReference>
<comment type="similarity">
    <text evidence="3">Belongs to the GST superfamily.</text>
</comment>
<comment type="function">
    <text evidence="3">Is involved in the conjugation of reduced glutathione to a wide number of exogenous and endogenous hydrophobic electrophiles.</text>
</comment>
<evidence type="ECO:0000256" key="3">
    <source>
        <dbReference type="RuleBase" id="RU369102"/>
    </source>
</evidence>
<dbReference type="PANTHER" id="PTHR11260:SF711">
    <property type="entry name" value="GLUTATHIONE S-TRANSFERASE U9"/>
    <property type="match status" value="1"/>
</dbReference>
<dbReference type="GO" id="GO:0004364">
    <property type="term" value="F:glutathione transferase activity"/>
    <property type="evidence" value="ECO:0007669"/>
    <property type="project" value="UniProtKB-UniRule"/>
</dbReference>
<organism evidence="6 7">
    <name type="scientific">Rhamnella rubrinervis</name>
    <dbReference type="NCBI Taxonomy" id="2594499"/>
    <lineage>
        <taxon>Eukaryota</taxon>
        <taxon>Viridiplantae</taxon>
        <taxon>Streptophyta</taxon>
        <taxon>Embryophyta</taxon>
        <taxon>Tracheophyta</taxon>
        <taxon>Spermatophyta</taxon>
        <taxon>Magnoliopsida</taxon>
        <taxon>eudicotyledons</taxon>
        <taxon>Gunneridae</taxon>
        <taxon>Pentapetalae</taxon>
        <taxon>rosids</taxon>
        <taxon>fabids</taxon>
        <taxon>Rosales</taxon>
        <taxon>Rhamnaceae</taxon>
        <taxon>rhamnoid group</taxon>
        <taxon>Rhamneae</taxon>
        <taxon>Rhamnella</taxon>
    </lineage>
</organism>
<dbReference type="Gene3D" id="3.40.30.10">
    <property type="entry name" value="Glutaredoxin"/>
    <property type="match status" value="1"/>
</dbReference>
<dbReference type="PANTHER" id="PTHR11260">
    <property type="entry name" value="GLUTATHIONE S-TRANSFERASE, GST, SUPERFAMILY, GST DOMAIN CONTAINING"/>
    <property type="match status" value="1"/>
</dbReference>
<keyword evidence="1 3" id="KW-0808">Transferase</keyword>
<dbReference type="SFLD" id="SFLDS00019">
    <property type="entry name" value="Glutathione_Transferase_(cytos"/>
    <property type="match status" value="1"/>
</dbReference>
<evidence type="ECO:0000313" key="7">
    <source>
        <dbReference type="Proteomes" id="UP000796880"/>
    </source>
</evidence>
<dbReference type="CDD" id="cd03185">
    <property type="entry name" value="GST_C_Tau"/>
    <property type="match status" value="1"/>
</dbReference>
<dbReference type="EMBL" id="VOIH02000009">
    <property type="protein sequence ID" value="KAF3437702.1"/>
    <property type="molecule type" value="Genomic_DNA"/>
</dbReference>
<sequence>MAEGNKVTLHGAWPSPYYHRVKMALKVKGIAYEYVEEDLMNKSPTLLKYNPVHKKIPILVHNGKPICESLVILEYIDETWKDGPKLLPQDPYKRAQVRFWVNFLHEQVFEVLYSIIKTDGDAQKKALKGLHEKLQVLEEGLKNFFPDCSKPVVSENVGMLEIVVTSILGNYKAQQDVLGLKVIDCEKTPLVFSWVAALVDLPVVKETLPPFEQYVPFLNFMRQTFLKPLPA</sequence>
<proteinExistence type="inferred from homology"/>
<evidence type="ECO:0000256" key="1">
    <source>
        <dbReference type="ARBA" id="ARBA00022679"/>
    </source>
</evidence>
<keyword evidence="7" id="KW-1185">Reference proteome</keyword>
<evidence type="ECO:0000256" key="2">
    <source>
        <dbReference type="ARBA" id="ARBA00047960"/>
    </source>
</evidence>
<dbReference type="PROSITE" id="PS50404">
    <property type="entry name" value="GST_NTER"/>
    <property type="match status" value="1"/>
</dbReference>
<dbReference type="SUPFAM" id="SSF52833">
    <property type="entry name" value="Thioredoxin-like"/>
    <property type="match status" value="1"/>
</dbReference>
<dbReference type="SUPFAM" id="SSF47616">
    <property type="entry name" value="GST C-terminal domain-like"/>
    <property type="match status" value="1"/>
</dbReference>
<dbReference type="InterPro" id="IPR040079">
    <property type="entry name" value="Glutathione_S-Trfase"/>
</dbReference>
<dbReference type="InterPro" id="IPR036249">
    <property type="entry name" value="Thioredoxin-like_sf"/>
</dbReference>
<dbReference type="Proteomes" id="UP000796880">
    <property type="component" value="Unassembled WGS sequence"/>
</dbReference>
<keyword evidence="3" id="KW-0963">Cytoplasm</keyword>
<dbReference type="FunFam" id="3.40.30.10:FF:000197">
    <property type="entry name" value="Glutathione S-transferase U10"/>
    <property type="match status" value="1"/>
</dbReference>
<dbReference type="AlphaFoldDB" id="A0A8K0DUF5"/>
<comment type="subcellular location">
    <subcellularLocation>
        <location evidence="3">Cytoplasm</location>
        <location evidence="3">Cytosol</location>
    </subcellularLocation>
</comment>
<dbReference type="InterPro" id="IPR036282">
    <property type="entry name" value="Glutathione-S-Trfase_C_sf"/>
</dbReference>
<feature type="domain" description="GST C-terminal" evidence="5">
    <location>
        <begin position="90"/>
        <end position="217"/>
    </location>
</feature>
<dbReference type="InterPro" id="IPR045073">
    <property type="entry name" value="Omega/Tau-like"/>
</dbReference>
<feature type="domain" description="GST N-terminal" evidence="4">
    <location>
        <begin position="5"/>
        <end position="84"/>
    </location>
</feature>
<dbReference type="SFLD" id="SFLDG00358">
    <property type="entry name" value="Main_(cytGST)"/>
    <property type="match status" value="1"/>
</dbReference>
<comment type="catalytic activity">
    <reaction evidence="2 3">
        <text>RX + glutathione = an S-substituted glutathione + a halide anion + H(+)</text>
        <dbReference type="Rhea" id="RHEA:16437"/>
        <dbReference type="ChEBI" id="CHEBI:15378"/>
        <dbReference type="ChEBI" id="CHEBI:16042"/>
        <dbReference type="ChEBI" id="CHEBI:17792"/>
        <dbReference type="ChEBI" id="CHEBI:57925"/>
        <dbReference type="ChEBI" id="CHEBI:90779"/>
        <dbReference type="EC" id="2.5.1.18"/>
    </reaction>
</comment>
<dbReference type="CDD" id="cd03058">
    <property type="entry name" value="GST_N_Tau"/>
    <property type="match status" value="1"/>
</dbReference>
<dbReference type="EC" id="2.5.1.18" evidence="3"/>
<dbReference type="Gene3D" id="1.20.1050.10">
    <property type="match status" value="1"/>
</dbReference>
<reference evidence="6" key="1">
    <citation type="submission" date="2020-03" db="EMBL/GenBank/DDBJ databases">
        <title>A high-quality chromosome-level genome assembly of a woody plant with both climbing and erect habits, Rhamnella rubrinervis.</title>
        <authorList>
            <person name="Lu Z."/>
            <person name="Yang Y."/>
            <person name="Zhu X."/>
            <person name="Sun Y."/>
        </authorList>
    </citation>
    <scope>NUCLEOTIDE SEQUENCE</scope>
    <source>
        <strain evidence="6">BYM</strain>
        <tissue evidence="6">Leaf</tissue>
    </source>
</reference>
<dbReference type="InterPro" id="IPR004045">
    <property type="entry name" value="Glutathione_S-Trfase_N"/>
</dbReference>
<protein>
    <recommendedName>
        <fullName evidence="3">Glutathione S-transferase</fullName>
        <ecNumber evidence="3">2.5.1.18</ecNumber>
    </recommendedName>
</protein>
<evidence type="ECO:0000259" key="5">
    <source>
        <dbReference type="PROSITE" id="PS50405"/>
    </source>
</evidence>
<accession>A0A8K0DUF5</accession>
<dbReference type="InterPro" id="IPR045074">
    <property type="entry name" value="GST_C_Tau"/>
</dbReference>
<name>A0A8K0DUF5_9ROSA</name>
<gene>
    <name evidence="6" type="ORF">FNV43_RR20458</name>
</gene>
<dbReference type="InterPro" id="IPR010987">
    <property type="entry name" value="Glutathione-S-Trfase_C-like"/>
</dbReference>